<dbReference type="VEuPathDB" id="FungiDB:KRP22_6954"/>
<reference evidence="15" key="2">
    <citation type="submission" date="2015-06" db="UniProtKB">
        <authorList>
            <consortium name="EnsemblProtists"/>
        </authorList>
    </citation>
    <scope>IDENTIFICATION</scope>
    <source>
        <strain evidence="15">Pr102</strain>
    </source>
</reference>
<accession>H3GV35</accession>
<reference evidence="16" key="1">
    <citation type="journal article" date="2006" name="Science">
        <title>Phytophthora genome sequences uncover evolutionary origins and mechanisms of pathogenesis.</title>
        <authorList>
            <person name="Tyler B.M."/>
            <person name="Tripathy S."/>
            <person name="Zhang X."/>
            <person name="Dehal P."/>
            <person name="Jiang R.H."/>
            <person name="Aerts A."/>
            <person name="Arredondo F.D."/>
            <person name="Baxter L."/>
            <person name="Bensasson D."/>
            <person name="Beynon J.L."/>
            <person name="Chapman J."/>
            <person name="Damasceno C.M."/>
            <person name="Dorrance A.E."/>
            <person name="Dou D."/>
            <person name="Dickerman A.W."/>
            <person name="Dubchak I.L."/>
            <person name="Garbelotto M."/>
            <person name="Gijzen M."/>
            <person name="Gordon S.G."/>
            <person name="Govers F."/>
            <person name="Grunwald N.J."/>
            <person name="Huang W."/>
            <person name="Ivors K.L."/>
            <person name="Jones R.W."/>
            <person name="Kamoun S."/>
            <person name="Krampis K."/>
            <person name="Lamour K.H."/>
            <person name="Lee M.K."/>
            <person name="McDonald W.H."/>
            <person name="Medina M."/>
            <person name="Meijer H.J."/>
            <person name="Nordberg E.K."/>
            <person name="Maclean D.J."/>
            <person name="Ospina-Giraldo M.D."/>
            <person name="Morris P.F."/>
            <person name="Phuntumart V."/>
            <person name="Putnam N.H."/>
            <person name="Rash S."/>
            <person name="Rose J.K."/>
            <person name="Sakihama Y."/>
            <person name="Salamov A.A."/>
            <person name="Savidor A."/>
            <person name="Scheuring C.F."/>
            <person name="Smith B.M."/>
            <person name="Sobral B.W."/>
            <person name="Terry A."/>
            <person name="Torto-Alalibo T.A."/>
            <person name="Win J."/>
            <person name="Xu Z."/>
            <person name="Zhang H."/>
            <person name="Grigoriev I.V."/>
            <person name="Rokhsar D.S."/>
            <person name="Boore J.L."/>
        </authorList>
    </citation>
    <scope>NUCLEOTIDE SEQUENCE [LARGE SCALE GENOMIC DNA]</scope>
    <source>
        <strain evidence="16">Pr102</strain>
    </source>
</reference>
<keyword evidence="9" id="KW-0539">Nucleus</keyword>
<dbReference type="CDD" id="cd15481">
    <property type="entry name" value="SRP68-RBD"/>
    <property type="match status" value="1"/>
</dbReference>
<dbReference type="FunFam" id="1.10.3450.40:FF:000001">
    <property type="entry name" value="Signal recognition particle subunit SRP68"/>
    <property type="match status" value="1"/>
</dbReference>
<organism evidence="15 16">
    <name type="scientific">Phytophthora ramorum</name>
    <name type="common">Sudden oak death agent</name>
    <dbReference type="NCBI Taxonomy" id="164328"/>
    <lineage>
        <taxon>Eukaryota</taxon>
        <taxon>Sar</taxon>
        <taxon>Stramenopiles</taxon>
        <taxon>Oomycota</taxon>
        <taxon>Peronosporomycetes</taxon>
        <taxon>Peronosporales</taxon>
        <taxon>Peronosporaceae</taxon>
        <taxon>Phytophthora</taxon>
    </lineage>
</organism>
<dbReference type="GO" id="GO:0005783">
    <property type="term" value="C:endoplasmic reticulum"/>
    <property type="evidence" value="ECO:0007669"/>
    <property type="project" value="UniProtKB-SubCell"/>
</dbReference>
<feature type="compositionally biased region" description="Basic and acidic residues" evidence="13">
    <location>
        <begin position="1023"/>
        <end position="1037"/>
    </location>
</feature>
<feature type="region of interest" description="Disordered" evidence="13">
    <location>
        <begin position="1014"/>
        <end position="1037"/>
    </location>
</feature>
<dbReference type="GO" id="GO:0030942">
    <property type="term" value="F:endoplasmic reticulum signal peptide binding"/>
    <property type="evidence" value="ECO:0007669"/>
    <property type="project" value="InterPro"/>
</dbReference>
<dbReference type="EMBL" id="DS566054">
    <property type="status" value="NOT_ANNOTATED_CDS"/>
    <property type="molecule type" value="Genomic_DNA"/>
</dbReference>
<feature type="compositionally biased region" description="Low complexity" evidence="13">
    <location>
        <begin position="953"/>
        <end position="962"/>
    </location>
</feature>
<keyword evidence="7" id="KW-0694">RNA-binding</keyword>
<evidence type="ECO:0000256" key="6">
    <source>
        <dbReference type="ARBA" id="ARBA00022824"/>
    </source>
</evidence>
<dbReference type="VEuPathDB" id="FungiDB:KRP22_6952"/>
<evidence type="ECO:0000256" key="4">
    <source>
        <dbReference type="ARBA" id="ARBA00009352"/>
    </source>
</evidence>
<evidence type="ECO:0000256" key="8">
    <source>
        <dbReference type="ARBA" id="ARBA00023135"/>
    </source>
</evidence>
<dbReference type="AlphaFoldDB" id="H3GV35"/>
<dbReference type="GO" id="GO:0006614">
    <property type="term" value="P:SRP-dependent cotranslational protein targeting to membrane"/>
    <property type="evidence" value="ECO:0000318"/>
    <property type="project" value="GO_Central"/>
</dbReference>
<dbReference type="GO" id="GO:0008312">
    <property type="term" value="F:7S RNA binding"/>
    <property type="evidence" value="ECO:0007669"/>
    <property type="project" value="InterPro"/>
</dbReference>
<dbReference type="VEuPathDB" id="FungiDB:KRP23_10111"/>
<dbReference type="InterPro" id="IPR038253">
    <property type="entry name" value="SRP68_N_sf"/>
</dbReference>
<keyword evidence="16" id="KW-1185">Reference proteome</keyword>
<evidence type="ECO:0000256" key="1">
    <source>
        <dbReference type="ARBA" id="ARBA00004240"/>
    </source>
</evidence>
<proteinExistence type="inferred from homology"/>
<keyword evidence="14" id="KW-0812">Transmembrane</keyword>
<sequence length="1037" mass="115753">MAKGAKAEGAPAPNSEVLSVPILETVKAAQLQNGLRHRDFQRYRQYCTRRLRRIRKSVKFTHGKGKQFVNKKVDAETASEARLLYLPLYNAERAWGYAMQLKEDDNLDKSENGDDANSRIKFHLNGRLRKAAEWSQRLAEICAVRADARTSLEAEAYAAYMAGNLAFHREEHVAALEKFGTARRIYADLSQVGTSSQKELFSRSADELQPFIRFCEHRLALRGRTASSAETSSLELQSSGEGANNALLQSKIDLVLLDARKQKVANLGSVEWKQQQLSVPTQELGMSVVRTDELAAKLEAAQDDKSREARFLELLSAYDALLQSLKNATLKLEQQAKSGSALVHSDLELLAALEEYVRFKKLTKQVERQATVYRTLKQRFSAQQAGELTHILDMLVQTVGDILSIPGLREQEQRRAAQYSAYHATFRACRAATVAQTYLLQHKFAEALALYQYASVFLSEAEDTLAAQPAAKDDLLQEFTRELHEELAGAVSRTTAQSFLESSTRSDAVQIELEQLSLGEEQGGKKSKKDKKRKKRQISALVDRQDKFEAGSVEGHRELVKLPPEFRAVPCKPLLFDVAFNELEADRRASGGHVRAMNSICPYSLRSFVHFVLVVDDPLQLLLEVVSLPRVHFLVRERGRHAAQQSEPQREPDSNVGQPPVDLAEIVRGLVEDRAGDAHESEDEHVVAVLQRPVVRDVVALPGRHGLELLATEMEKYSRWSDLTTGVNPFVPQRRRFTSGWPVTCLQVVSGSLLALVRFPLALVCTVALVLVNVVVSILAVIPFFGRLLKRVTEWLLCSLVLLLFGAFASEEAANTRLFVFATEGKSDDGGLVHVCGLLEALYRSLAMPVSAERVKPTRKIADVVRRAAGPVVVLPEGARSNGKAVLRFIPVLQNLPVSTRLHLVAFRYEFKRFSPSHTAGGAWSHLFWTAFHLYHTMRVTVLNAKDLNLNDLTPTKLPSSKSSKKQEDSKTLSTAQVEKLRSLLAAMLRTKAVDLGPEDFVSFNTYWKHVNSGGRQPASQFTDRKAPHEHAQWAKK</sequence>
<dbReference type="eggNOG" id="KOG2460">
    <property type="taxonomic scope" value="Eukaryota"/>
</dbReference>
<keyword evidence="5" id="KW-0963">Cytoplasm</keyword>
<comment type="similarity">
    <text evidence="4">Belongs to the SRP68 family.</text>
</comment>
<evidence type="ECO:0000256" key="10">
    <source>
        <dbReference type="ARBA" id="ARBA00023274"/>
    </source>
</evidence>
<evidence type="ECO:0000313" key="16">
    <source>
        <dbReference type="Proteomes" id="UP000005238"/>
    </source>
</evidence>
<keyword evidence="6" id="KW-0256">Endoplasmic reticulum</keyword>
<keyword evidence="10" id="KW-0687">Ribonucleoprotein</keyword>
<dbReference type="STRING" id="164328.H3GV35"/>
<evidence type="ECO:0000256" key="7">
    <source>
        <dbReference type="ARBA" id="ARBA00022884"/>
    </source>
</evidence>
<dbReference type="HOGENOM" id="CLU_293298_0_0_1"/>
<dbReference type="Pfam" id="PF16969">
    <property type="entry name" value="SRP68"/>
    <property type="match status" value="1"/>
</dbReference>
<dbReference type="GO" id="GO:0005786">
    <property type="term" value="C:signal recognition particle, endoplasmic reticulum targeting"/>
    <property type="evidence" value="ECO:0000318"/>
    <property type="project" value="GO_Central"/>
</dbReference>
<evidence type="ECO:0000256" key="5">
    <source>
        <dbReference type="ARBA" id="ARBA00022490"/>
    </source>
</evidence>
<keyword evidence="14" id="KW-1133">Transmembrane helix</keyword>
<keyword evidence="14" id="KW-0472">Membrane</keyword>
<feature type="transmembrane region" description="Helical" evidence="14">
    <location>
        <begin position="759"/>
        <end position="785"/>
    </location>
</feature>
<dbReference type="InterPro" id="IPR026258">
    <property type="entry name" value="SRP68"/>
</dbReference>
<evidence type="ECO:0000256" key="14">
    <source>
        <dbReference type="SAM" id="Phobius"/>
    </source>
</evidence>
<feature type="transmembrane region" description="Helical" evidence="14">
    <location>
        <begin position="792"/>
        <end position="809"/>
    </location>
</feature>
<dbReference type="GO" id="GO:0005730">
    <property type="term" value="C:nucleolus"/>
    <property type="evidence" value="ECO:0007669"/>
    <property type="project" value="UniProtKB-SubCell"/>
</dbReference>
<dbReference type="GO" id="GO:0005829">
    <property type="term" value="C:cytosol"/>
    <property type="evidence" value="ECO:0007669"/>
    <property type="project" value="UniProtKB-ARBA"/>
</dbReference>
<feature type="region of interest" description="Disordered" evidence="13">
    <location>
        <begin position="953"/>
        <end position="974"/>
    </location>
</feature>
<comment type="subcellular location">
    <subcellularLocation>
        <location evidence="2">Cytoplasm</location>
    </subcellularLocation>
    <subcellularLocation>
        <location evidence="1">Endoplasmic reticulum</location>
    </subcellularLocation>
    <subcellularLocation>
        <location evidence="3">Nucleus</location>
        <location evidence="3">Nucleolus</location>
    </subcellularLocation>
</comment>
<evidence type="ECO:0000256" key="3">
    <source>
        <dbReference type="ARBA" id="ARBA00004604"/>
    </source>
</evidence>
<dbReference type="InterPro" id="IPR034652">
    <property type="entry name" value="SRP68-RBD"/>
</dbReference>
<name>H3GV35_PHYRM</name>
<evidence type="ECO:0000256" key="13">
    <source>
        <dbReference type="SAM" id="MobiDB-lite"/>
    </source>
</evidence>
<dbReference type="VEuPathDB" id="FungiDB:KRP23_10109"/>
<evidence type="ECO:0000313" key="15">
    <source>
        <dbReference type="EnsemblProtists" id="Phyra81157"/>
    </source>
</evidence>
<dbReference type="PANTHER" id="PTHR12860">
    <property type="entry name" value="SIGNAL RECOGNITION PARTICLE 68 KDA PROTEIN"/>
    <property type="match status" value="1"/>
</dbReference>
<dbReference type="GO" id="GO:0005047">
    <property type="term" value="F:signal recognition particle binding"/>
    <property type="evidence" value="ECO:0000318"/>
    <property type="project" value="GO_Central"/>
</dbReference>
<dbReference type="EnsemblProtists" id="Phyra81157">
    <property type="protein sequence ID" value="Phyra81157"/>
    <property type="gene ID" value="Phyra81157"/>
</dbReference>
<dbReference type="Proteomes" id="UP000005238">
    <property type="component" value="Unassembled WGS sequence"/>
</dbReference>
<keyword evidence="8" id="KW-0733">Signal recognition particle</keyword>
<protein>
    <recommendedName>
        <fullName evidence="11">Signal recognition particle subunit SRP68</fullName>
    </recommendedName>
    <alternativeName>
        <fullName evidence="12">Signal recognition particle 68 kDa protein</fullName>
    </alternativeName>
</protein>
<evidence type="ECO:0000256" key="2">
    <source>
        <dbReference type="ARBA" id="ARBA00004496"/>
    </source>
</evidence>
<evidence type="ECO:0000256" key="11">
    <source>
        <dbReference type="ARBA" id="ARBA00029498"/>
    </source>
</evidence>
<dbReference type="PANTHER" id="PTHR12860:SF0">
    <property type="entry name" value="SIGNAL RECOGNITION PARTICLE SUBUNIT SRP68"/>
    <property type="match status" value="1"/>
</dbReference>
<evidence type="ECO:0000256" key="12">
    <source>
        <dbReference type="ARBA" id="ARBA00083741"/>
    </source>
</evidence>
<dbReference type="Gene3D" id="1.10.3450.40">
    <property type="entry name" value="Signal recognition particle, SRP68 subunit, RNA-binding domain"/>
    <property type="match status" value="1"/>
</dbReference>
<evidence type="ECO:0000256" key="9">
    <source>
        <dbReference type="ARBA" id="ARBA00023242"/>
    </source>
</evidence>
<dbReference type="InParanoid" id="H3GV35"/>